<sequence>MIISHQHKFIFIKTRKTAGSSIEIALSSICGSNDIITPLNEVKDEKHRISLGFKSAQNYQFPLYKYTIGDVYRRLLYGYVKEFRNHNPAVLVKKLMRNERYDSYYSFAVERNPWDKVLSHYWYLGGDTEFGSINNYLDSRAVEVIKDFKNYTDSRGELIVSNIYKYEELSDMFEDLTNKLSLKNRLVLPTYKAKSTQRIDKRHYNEVLSVDEAEKIRLIFHREINLLNYSFQDIEMKNH</sequence>
<evidence type="ECO:0000313" key="1">
    <source>
        <dbReference type="EMBL" id="PWJ43298.1"/>
    </source>
</evidence>
<dbReference type="AlphaFoldDB" id="A0A315ZEP3"/>
<dbReference type="OrthoDB" id="288532at2"/>
<proteinExistence type="predicted"/>
<dbReference type="EMBL" id="QGDO01000002">
    <property type="protein sequence ID" value="PWJ43298.1"/>
    <property type="molecule type" value="Genomic_DNA"/>
</dbReference>
<evidence type="ECO:0008006" key="3">
    <source>
        <dbReference type="Google" id="ProtNLM"/>
    </source>
</evidence>
<dbReference type="RefSeq" id="WP_109617730.1">
    <property type="nucleotide sequence ID" value="NZ_QGDO01000002.1"/>
</dbReference>
<protein>
    <recommendedName>
        <fullName evidence="3">Sulfotransferase family protein</fullName>
    </recommendedName>
</protein>
<comment type="caution">
    <text evidence="1">The sequence shown here is derived from an EMBL/GenBank/DDBJ whole genome shotgun (WGS) entry which is preliminary data.</text>
</comment>
<evidence type="ECO:0000313" key="2">
    <source>
        <dbReference type="Proteomes" id="UP000245535"/>
    </source>
</evidence>
<dbReference type="Gene3D" id="3.40.50.300">
    <property type="entry name" value="P-loop containing nucleotide triphosphate hydrolases"/>
    <property type="match status" value="1"/>
</dbReference>
<reference evidence="1 2" key="1">
    <citation type="submission" date="2018-03" db="EMBL/GenBank/DDBJ databases">
        <title>Genomic Encyclopedia of Archaeal and Bacterial Type Strains, Phase II (KMG-II): from individual species to whole genera.</title>
        <authorList>
            <person name="Goeker M."/>
        </authorList>
    </citation>
    <scope>NUCLEOTIDE SEQUENCE [LARGE SCALE GENOMIC DNA]</scope>
    <source>
        <strain evidence="1 2">DSM 28229</strain>
    </source>
</reference>
<dbReference type="InterPro" id="IPR027417">
    <property type="entry name" value="P-loop_NTPase"/>
</dbReference>
<name>A0A315ZEP3_SEDFL</name>
<keyword evidence="2" id="KW-1185">Reference proteome</keyword>
<gene>
    <name evidence="1" type="ORF">BC781_102847</name>
</gene>
<organism evidence="1 2">
    <name type="scientific">Sediminitomix flava</name>
    <dbReference type="NCBI Taxonomy" id="379075"/>
    <lineage>
        <taxon>Bacteria</taxon>
        <taxon>Pseudomonadati</taxon>
        <taxon>Bacteroidota</taxon>
        <taxon>Cytophagia</taxon>
        <taxon>Cytophagales</taxon>
        <taxon>Flammeovirgaceae</taxon>
        <taxon>Sediminitomix</taxon>
    </lineage>
</organism>
<accession>A0A315ZEP3</accession>
<dbReference type="Proteomes" id="UP000245535">
    <property type="component" value="Unassembled WGS sequence"/>
</dbReference>